<keyword evidence="2" id="KW-1185">Reference proteome</keyword>
<dbReference type="EMBL" id="PITK01000202">
    <property type="protein sequence ID" value="TBU19785.1"/>
    <property type="molecule type" value="Genomic_DNA"/>
</dbReference>
<sequence>MVSGSNIRLNEYLTKPKVENSNDLHLALSKHFLREKGFTKKNLSVNELKQEFKNIHCISFDTISCMITWDGVVTKYHKKYPKRRQTPLNMEKFIQSITIKTTVELFPLIDKEDLSLNLMAYRAEDASMSAFRGA</sequence>
<name>A0A4Q9LZS5_9MICR</name>
<dbReference type="AlphaFoldDB" id="A0A4Q9LZS5"/>
<dbReference type="VEuPathDB" id="MicrosporidiaDB:CWI38_0202p0050"/>
<dbReference type="Proteomes" id="UP000292282">
    <property type="component" value="Unassembled WGS sequence"/>
</dbReference>
<organism evidence="1 2">
    <name type="scientific">Hamiltosporidium tvaerminnensis</name>
    <dbReference type="NCBI Taxonomy" id="1176355"/>
    <lineage>
        <taxon>Eukaryota</taxon>
        <taxon>Fungi</taxon>
        <taxon>Fungi incertae sedis</taxon>
        <taxon>Microsporidia</taxon>
        <taxon>Dubosqiidae</taxon>
        <taxon>Hamiltosporidium</taxon>
    </lineage>
</organism>
<evidence type="ECO:0000313" key="1">
    <source>
        <dbReference type="EMBL" id="TBU19785.1"/>
    </source>
</evidence>
<protein>
    <submittedName>
        <fullName evidence="1">Uncharacterized protein</fullName>
    </submittedName>
</protein>
<reference evidence="1 2" key="1">
    <citation type="submission" date="2017-12" db="EMBL/GenBank/DDBJ databases">
        <authorList>
            <person name="Pombert J.-F."/>
            <person name="Haag K.L."/>
            <person name="Ebert D."/>
        </authorList>
    </citation>
    <scope>NUCLEOTIDE SEQUENCE [LARGE SCALE GENOMIC DNA]</scope>
    <source>
        <strain evidence="1">IL-G-3</strain>
    </source>
</reference>
<gene>
    <name evidence="1" type="ORF">CWI38_0202p0050</name>
</gene>
<accession>A0A4Q9LZS5</accession>
<dbReference type="OrthoDB" id="2192644at2759"/>
<comment type="caution">
    <text evidence="1">The sequence shown here is derived from an EMBL/GenBank/DDBJ whole genome shotgun (WGS) entry which is preliminary data.</text>
</comment>
<evidence type="ECO:0000313" key="2">
    <source>
        <dbReference type="Proteomes" id="UP000292282"/>
    </source>
</evidence>
<proteinExistence type="predicted"/>